<comment type="similarity">
    <text evidence="2 9">Belongs to the glycosyl hydrolase 10 (cellulase F) family.</text>
</comment>
<dbReference type="InterPro" id="IPR044846">
    <property type="entry name" value="GH10"/>
</dbReference>
<dbReference type="PROSITE" id="PS51760">
    <property type="entry name" value="GH10_2"/>
    <property type="match status" value="1"/>
</dbReference>
<sequence length="426" mass="46147">MAPGPLRAAAGEGRRGERRHARAAGGSLSLDLRRRALLHSALLAAGVAPAWAQTGPAQGGQGPASQGQAAPATGGSAAGQPGREGPGLGEVARDHGLRYGAAVQAAMLERDASYARAYETECALLVPEYEGKWAALQPAEGKFDFRGLDALTGWARAKNKTVRGHALVWHNAMPDWLTAALAEGPDRARALLDAHIRTVLDHTRPTIREWDVVNEVVADPPGSDTPQSTPGDLRDSPWLRALGPDYIPLSLRLARAQDPTLRLVLNEYGVEEEAPHCLEKRRRLLDLVRSIRRAGAPLDAVGLQAHLQMDRPFNPASFTTFCRALAAEGLGVLITELDVRESWRVPDGYPARDQLVADRVRSFVDAALAGGVKTFLTWGLIDRYSWLVTDPGVKRADGLLHRGLPLDWEGNRKVYWQAMVDAFRSA</sequence>
<evidence type="ECO:0000256" key="3">
    <source>
        <dbReference type="ARBA" id="ARBA00022651"/>
    </source>
</evidence>
<evidence type="ECO:0000256" key="8">
    <source>
        <dbReference type="ARBA" id="ARBA00023326"/>
    </source>
</evidence>
<evidence type="ECO:0000256" key="10">
    <source>
        <dbReference type="SAM" id="MobiDB-lite"/>
    </source>
</evidence>
<gene>
    <name evidence="12" type="ORF">ACFFGY_21270</name>
</gene>
<dbReference type="PANTHER" id="PTHR31490:SF88">
    <property type="entry name" value="BETA-XYLANASE"/>
    <property type="match status" value="1"/>
</dbReference>
<name>A0ABV6JYI1_9PROT</name>
<protein>
    <recommendedName>
        <fullName evidence="9">Beta-xylanase</fullName>
        <ecNumber evidence="9">3.2.1.8</ecNumber>
    </recommendedName>
</protein>
<keyword evidence="3" id="KW-0858">Xylan degradation</keyword>
<dbReference type="EC" id="3.2.1.8" evidence="9"/>
<dbReference type="InterPro" id="IPR017853">
    <property type="entry name" value="GH"/>
</dbReference>
<evidence type="ECO:0000256" key="4">
    <source>
        <dbReference type="ARBA" id="ARBA00022729"/>
    </source>
</evidence>
<dbReference type="RefSeq" id="WP_377046541.1">
    <property type="nucleotide sequence ID" value="NZ_JBHLUN010000017.1"/>
</dbReference>
<dbReference type="EMBL" id="JBHLUN010000017">
    <property type="protein sequence ID" value="MFC0410787.1"/>
    <property type="molecule type" value="Genomic_DNA"/>
</dbReference>
<reference evidence="12 13" key="1">
    <citation type="submission" date="2024-09" db="EMBL/GenBank/DDBJ databases">
        <authorList>
            <person name="Sun Q."/>
            <person name="Mori K."/>
        </authorList>
    </citation>
    <scope>NUCLEOTIDE SEQUENCE [LARGE SCALE GENOMIC DNA]</scope>
    <source>
        <strain evidence="12 13">TBRC 5777</strain>
    </source>
</reference>
<dbReference type="Proteomes" id="UP001589865">
    <property type="component" value="Unassembled WGS sequence"/>
</dbReference>
<accession>A0ABV6JYI1</accession>
<dbReference type="Gene3D" id="3.20.20.80">
    <property type="entry name" value="Glycosidases"/>
    <property type="match status" value="1"/>
</dbReference>
<dbReference type="SMART" id="SM00633">
    <property type="entry name" value="Glyco_10"/>
    <property type="match status" value="1"/>
</dbReference>
<comment type="caution">
    <text evidence="12">The sequence shown here is derived from an EMBL/GenBank/DDBJ whole genome shotgun (WGS) entry which is preliminary data.</text>
</comment>
<dbReference type="SUPFAM" id="SSF51445">
    <property type="entry name" value="(Trans)glycosidases"/>
    <property type="match status" value="1"/>
</dbReference>
<evidence type="ECO:0000256" key="1">
    <source>
        <dbReference type="ARBA" id="ARBA00000681"/>
    </source>
</evidence>
<dbReference type="Pfam" id="PF00331">
    <property type="entry name" value="Glyco_hydro_10"/>
    <property type="match status" value="1"/>
</dbReference>
<evidence type="ECO:0000256" key="7">
    <source>
        <dbReference type="ARBA" id="ARBA00023295"/>
    </source>
</evidence>
<organism evidence="12 13">
    <name type="scientific">Roseomonas elaeocarpi</name>
    <dbReference type="NCBI Taxonomy" id="907779"/>
    <lineage>
        <taxon>Bacteria</taxon>
        <taxon>Pseudomonadati</taxon>
        <taxon>Pseudomonadota</taxon>
        <taxon>Alphaproteobacteria</taxon>
        <taxon>Acetobacterales</taxon>
        <taxon>Roseomonadaceae</taxon>
        <taxon>Roseomonas</taxon>
    </lineage>
</organism>
<dbReference type="InterPro" id="IPR001000">
    <property type="entry name" value="GH10_dom"/>
</dbReference>
<dbReference type="PANTHER" id="PTHR31490">
    <property type="entry name" value="GLYCOSYL HYDROLASE"/>
    <property type="match status" value="1"/>
</dbReference>
<keyword evidence="7 9" id="KW-0326">Glycosidase</keyword>
<evidence type="ECO:0000259" key="11">
    <source>
        <dbReference type="PROSITE" id="PS51760"/>
    </source>
</evidence>
<evidence type="ECO:0000313" key="13">
    <source>
        <dbReference type="Proteomes" id="UP001589865"/>
    </source>
</evidence>
<feature type="domain" description="GH10" evidence="11">
    <location>
        <begin position="82"/>
        <end position="422"/>
    </location>
</feature>
<feature type="region of interest" description="Disordered" evidence="10">
    <location>
        <begin position="53"/>
        <end position="91"/>
    </location>
</feature>
<evidence type="ECO:0000256" key="5">
    <source>
        <dbReference type="ARBA" id="ARBA00022801"/>
    </source>
</evidence>
<keyword evidence="8 9" id="KW-0624">Polysaccharide degradation</keyword>
<feature type="compositionally biased region" description="Low complexity" evidence="10">
    <location>
        <begin position="63"/>
        <end position="81"/>
    </location>
</feature>
<feature type="region of interest" description="Disordered" evidence="10">
    <location>
        <begin position="1"/>
        <end position="24"/>
    </location>
</feature>
<keyword evidence="5 9" id="KW-0378">Hydrolase</keyword>
<evidence type="ECO:0000256" key="2">
    <source>
        <dbReference type="ARBA" id="ARBA00007495"/>
    </source>
</evidence>
<proteinExistence type="inferred from homology"/>
<evidence type="ECO:0000256" key="9">
    <source>
        <dbReference type="RuleBase" id="RU361174"/>
    </source>
</evidence>
<keyword evidence="13" id="KW-1185">Reference proteome</keyword>
<dbReference type="PRINTS" id="PR00134">
    <property type="entry name" value="GLHYDRLASE10"/>
</dbReference>
<keyword evidence="4" id="KW-0732">Signal</keyword>
<keyword evidence="6 9" id="KW-0119">Carbohydrate metabolism</keyword>
<evidence type="ECO:0000256" key="6">
    <source>
        <dbReference type="ARBA" id="ARBA00023277"/>
    </source>
</evidence>
<evidence type="ECO:0000313" key="12">
    <source>
        <dbReference type="EMBL" id="MFC0410787.1"/>
    </source>
</evidence>
<comment type="catalytic activity">
    <reaction evidence="1 9">
        <text>Endohydrolysis of (1-&gt;4)-beta-D-xylosidic linkages in xylans.</text>
        <dbReference type="EC" id="3.2.1.8"/>
    </reaction>
</comment>